<protein>
    <submittedName>
        <fullName evidence="2">Uncharacterized protein</fullName>
    </submittedName>
</protein>
<feature type="compositionally biased region" description="Polar residues" evidence="1">
    <location>
        <begin position="1"/>
        <end position="11"/>
    </location>
</feature>
<sequence length="121" mass="13028">MLTRTLSSSQPGRRPMLGKKAPEHGNTEISLSAQIELATQNSPASCCANKYDGSCIQRLPSNVLELPISPSRITGAGDADNNYNSSNSNCNNNNSNNNNTQTKKQQQQLGLPSWFGCPAFD</sequence>
<name>A0A813H114_POLGL</name>
<keyword evidence="3" id="KW-1185">Reference proteome</keyword>
<evidence type="ECO:0000313" key="2">
    <source>
        <dbReference type="EMBL" id="CAE8631382.1"/>
    </source>
</evidence>
<feature type="region of interest" description="Disordered" evidence="1">
    <location>
        <begin position="1"/>
        <end position="26"/>
    </location>
</feature>
<feature type="region of interest" description="Disordered" evidence="1">
    <location>
        <begin position="72"/>
        <end position="108"/>
    </location>
</feature>
<comment type="caution">
    <text evidence="2">The sequence shown here is derived from an EMBL/GenBank/DDBJ whole genome shotgun (WGS) entry which is preliminary data.</text>
</comment>
<dbReference type="Proteomes" id="UP000654075">
    <property type="component" value="Unassembled WGS sequence"/>
</dbReference>
<dbReference type="EMBL" id="CAJNNV010030115">
    <property type="protein sequence ID" value="CAE8631382.1"/>
    <property type="molecule type" value="Genomic_DNA"/>
</dbReference>
<reference evidence="2" key="1">
    <citation type="submission" date="2021-02" db="EMBL/GenBank/DDBJ databases">
        <authorList>
            <person name="Dougan E. K."/>
            <person name="Rhodes N."/>
            <person name="Thang M."/>
            <person name="Chan C."/>
        </authorList>
    </citation>
    <scope>NUCLEOTIDE SEQUENCE</scope>
</reference>
<dbReference type="AlphaFoldDB" id="A0A813H114"/>
<gene>
    <name evidence="2" type="ORF">PGLA1383_LOCUS47493</name>
</gene>
<evidence type="ECO:0000256" key="1">
    <source>
        <dbReference type="SAM" id="MobiDB-lite"/>
    </source>
</evidence>
<proteinExistence type="predicted"/>
<accession>A0A813H114</accession>
<organism evidence="2 3">
    <name type="scientific">Polarella glacialis</name>
    <name type="common">Dinoflagellate</name>
    <dbReference type="NCBI Taxonomy" id="89957"/>
    <lineage>
        <taxon>Eukaryota</taxon>
        <taxon>Sar</taxon>
        <taxon>Alveolata</taxon>
        <taxon>Dinophyceae</taxon>
        <taxon>Suessiales</taxon>
        <taxon>Suessiaceae</taxon>
        <taxon>Polarella</taxon>
    </lineage>
</organism>
<feature type="compositionally biased region" description="Low complexity" evidence="1">
    <location>
        <begin position="81"/>
        <end position="108"/>
    </location>
</feature>
<evidence type="ECO:0000313" key="3">
    <source>
        <dbReference type="Proteomes" id="UP000654075"/>
    </source>
</evidence>